<dbReference type="SMART" id="SM00633">
    <property type="entry name" value="Glyco_10"/>
    <property type="match status" value="1"/>
</dbReference>
<keyword evidence="4" id="KW-0732">Signal</keyword>
<dbReference type="SUPFAM" id="SSF51445">
    <property type="entry name" value="(Trans)glycosidases"/>
    <property type="match status" value="1"/>
</dbReference>
<dbReference type="PROSITE" id="PS51760">
    <property type="entry name" value="GH10_2"/>
    <property type="match status" value="1"/>
</dbReference>
<dbReference type="Gene3D" id="3.20.20.80">
    <property type="entry name" value="Glycosidases"/>
    <property type="match status" value="1"/>
</dbReference>
<dbReference type="InterPro" id="IPR017853">
    <property type="entry name" value="GH"/>
</dbReference>
<evidence type="ECO:0000313" key="12">
    <source>
        <dbReference type="Proteomes" id="UP000623067"/>
    </source>
</evidence>
<accession>A0A916T0X7</accession>
<dbReference type="GO" id="GO:0031176">
    <property type="term" value="F:endo-1,4-beta-xylanase activity"/>
    <property type="evidence" value="ECO:0007669"/>
    <property type="project" value="UniProtKB-EC"/>
</dbReference>
<dbReference type="RefSeq" id="WP_188658224.1">
    <property type="nucleotide sequence ID" value="NZ_BMIH01000002.1"/>
</dbReference>
<evidence type="ECO:0000256" key="9">
    <source>
        <dbReference type="RuleBase" id="RU361174"/>
    </source>
</evidence>
<reference evidence="11" key="1">
    <citation type="journal article" date="2014" name="Int. J. Syst. Evol. Microbiol.">
        <title>Complete genome sequence of Corynebacterium casei LMG S-19264T (=DSM 44701T), isolated from a smear-ripened cheese.</title>
        <authorList>
            <consortium name="US DOE Joint Genome Institute (JGI-PGF)"/>
            <person name="Walter F."/>
            <person name="Albersmeier A."/>
            <person name="Kalinowski J."/>
            <person name="Ruckert C."/>
        </authorList>
    </citation>
    <scope>NUCLEOTIDE SEQUENCE</scope>
    <source>
        <strain evidence="11">CGMCC 1.15330</strain>
    </source>
</reference>
<dbReference type="Proteomes" id="UP000623067">
    <property type="component" value="Unassembled WGS sequence"/>
</dbReference>
<evidence type="ECO:0000256" key="3">
    <source>
        <dbReference type="ARBA" id="ARBA00022651"/>
    </source>
</evidence>
<evidence type="ECO:0000313" key="11">
    <source>
        <dbReference type="EMBL" id="GGB27265.1"/>
    </source>
</evidence>
<dbReference type="InterPro" id="IPR001000">
    <property type="entry name" value="GH10_dom"/>
</dbReference>
<keyword evidence="7 9" id="KW-0326">Glycosidase</keyword>
<evidence type="ECO:0000256" key="6">
    <source>
        <dbReference type="ARBA" id="ARBA00023277"/>
    </source>
</evidence>
<evidence type="ECO:0000256" key="1">
    <source>
        <dbReference type="ARBA" id="ARBA00000681"/>
    </source>
</evidence>
<dbReference type="EMBL" id="BMIH01000002">
    <property type="protein sequence ID" value="GGB27265.1"/>
    <property type="molecule type" value="Genomic_DNA"/>
</dbReference>
<dbReference type="InterPro" id="IPR044846">
    <property type="entry name" value="GH10"/>
</dbReference>
<sequence>MTGSDWTRREQLAALAGGLAAAALPARVLAQAGGALPVSDPGAGPSLRQLAAEKGILFGSAVSGRRASPFDDPAYRDILIRECGVIVPENEMKLYVVGGDPKRPNFAPADRLAAFARTNGMKLRGHTLLWNRVEYMPAPLAAQIRAAGPERWLRDYIARVCTHFPQVYSWDVVNETIDPKTGGLRDTVFTQTLGFDALRIAYEAAREHAPRAQRVYNDYMSWERGNETHRAGVLRLLEQFRAKNVPVDALGIQSHIGTDGDHSDAQRRDWMQFVDRVTDMGYRLLITEFDVNDKSLTGDIAKRDAEVAAIAKDYLDRMLSYRQLDQLLFWGMIDKYSWLQGFTPRPDKLPQRPLPYDAAYRPKPLGAAVAAALRAAPARGVA</sequence>
<gene>
    <name evidence="11" type="primary">xynA1</name>
    <name evidence="11" type="ORF">GCM10011380_16120</name>
</gene>
<reference evidence="11" key="2">
    <citation type="submission" date="2020-09" db="EMBL/GenBank/DDBJ databases">
        <authorList>
            <person name="Sun Q."/>
            <person name="Zhou Y."/>
        </authorList>
    </citation>
    <scope>NUCLEOTIDE SEQUENCE</scope>
    <source>
        <strain evidence="11">CGMCC 1.15330</strain>
    </source>
</reference>
<name>A0A916T0X7_9SPHN</name>
<comment type="similarity">
    <text evidence="2 9">Belongs to the glycosyl hydrolase 10 (cellulase F) family.</text>
</comment>
<dbReference type="PRINTS" id="PR00134">
    <property type="entry name" value="GLHYDRLASE10"/>
</dbReference>
<dbReference type="InterPro" id="IPR006311">
    <property type="entry name" value="TAT_signal"/>
</dbReference>
<keyword evidence="3" id="KW-0858">Xylan degradation</keyword>
<evidence type="ECO:0000256" key="2">
    <source>
        <dbReference type="ARBA" id="ARBA00007495"/>
    </source>
</evidence>
<protein>
    <recommendedName>
        <fullName evidence="9">Beta-xylanase</fullName>
        <ecNumber evidence="9">3.2.1.8</ecNumber>
    </recommendedName>
</protein>
<comment type="caution">
    <text evidence="11">The sequence shown here is derived from an EMBL/GenBank/DDBJ whole genome shotgun (WGS) entry which is preliminary data.</text>
</comment>
<keyword evidence="8 9" id="KW-0624">Polysaccharide degradation</keyword>
<feature type="domain" description="GH10" evidence="10">
    <location>
        <begin position="41"/>
        <end position="372"/>
    </location>
</feature>
<keyword evidence="5 9" id="KW-0378">Hydrolase</keyword>
<proteinExistence type="inferred from homology"/>
<dbReference type="PROSITE" id="PS51318">
    <property type="entry name" value="TAT"/>
    <property type="match status" value="1"/>
</dbReference>
<keyword evidence="6 9" id="KW-0119">Carbohydrate metabolism</keyword>
<evidence type="ECO:0000256" key="8">
    <source>
        <dbReference type="ARBA" id="ARBA00023326"/>
    </source>
</evidence>
<dbReference type="EC" id="3.2.1.8" evidence="9"/>
<keyword evidence="12" id="KW-1185">Reference proteome</keyword>
<dbReference type="PANTHER" id="PTHR31490">
    <property type="entry name" value="GLYCOSYL HYDROLASE"/>
    <property type="match status" value="1"/>
</dbReference>
<evidence type="ECO:0000256" key="5">
    <source>
        <dbReference type="ARBA" id="ARBA00022801"/>
    </source>
</evidence>
<evidence type="ECO:0000256" key="7">
    <source>
        <dbReference type="ARBA" id="ARBA00023295"/>
    </source>
</evidence>
<dbReference type="GO" id="GO:0045493">
    <property type="term" value="P:xylan catabolic process"/>
    <property type="evidence" value="ECO:0007669"/>
    <property type="project" value="UniProtKB-KW"/>
</dbReference>
<dbReference type="Pfam" id="PF00331">
    <property type="entry name" value="Glyco_hydro_10"/>
    <property type="match status" value="1"/>
</dbReference>
<evidence type="ECO:0000256" key="4">
    <source>
        <dbReference type="ARBA" id="ARBA00022729"/>
    </source>
</evidence>
<dbReference type="AlphaFoldDB" id="A0A916T0X7"/>
<dbReference type="PANTHER" id="PTHR31490:SF88">
    <property type="entry name" value="BETA-XYLANASE"/>
    <property type="match status" value="1"/>
</dbReference>
<evidence type="ECO:0000259" key="10">
    <source>
        <dbReference type="PROSITE" id="PS51760"/>
    </source>
</evidence>
<comment type="catalytic activity">
    <reaction evidence="1 9">
        <text>Endohydrolysis of (1-&gt;4)-beta-D-xylosidic linkages in xylans.</text>
        <dbReference type="EC" id="3.2.1.8"/>
    </reaction>
</comment>
<organism evidence="11 12">
    <name type="scientific">Sphingomonas metalli</name>
    <dbReference type="NCBI Taxonomy" id="1779358"/>
    <lineage>
        <taxon>Bacteria</taxon>
        <taxon>Pseudomonadati</taxon>
        <taxon>Pseudomonadota</taxon>
        <taxon>Alphaproteobacteria</taxon>
        <taxon>Sphingomonadales</taxon>
        <taxon>Sphingomonadaceae</taxon>
        <taxon>Sphingomonas</taxon>
    </lineage>
</organism>